<dbReference type="InterPro" id="IPR041578">
    <property type="entry name" value="PIN_8"/>
</dbReference>
<dbReference type="EMBL" id="CP007155">
    <property type="protein sequence ID" value="AHH98671.1"/>
    <property type="molecule type" value="Genomic_DNA"/>
</dbReference>
<sequence>MTDERSDFLLTTLFQARLRPPGPPTSVEREQFFRHGLVVPDANVLLDLYRYTPLAREQVLALLRTVAGQGRLWVPYQVAAEFVRNRENVRLEQLRELSRVKRDIHERFDTAGTAIAKAAERVAHLLGEYAQDHQAGARLATEITKEAAKAQTSTWESVLCAHVTDLKNSLDVAVGTSHDQDPVFAAVAEILGDQIGAQPAYEVLRARVRDTVEYRYPNRIPPGFSDRGKGTDLERAGDFLLWAELLEKARGLPCPRRVLLVSRDTKEDWYELSPSGEPLRSLPALHEEMAAHSDATLLLQQPRAFLDGGQQFLNAEVSADTYEEVVRTVALDEVGEGVKVTESVAAALSPGYLVAEAQHTAGLVTEETHRALQVNSTFAWWLVWVTAWTGRRSPGPDEPSVSFESTTDSPENGAQLGWTSTEVPVAGGWAPVWIAPWLAAGLDASRPPDTGRLKRLIGEDVSRSS</sequence>
<evidence type="ECO:0000256" key="1">
    <source>
        <dbReference type="SAM" id="MobiDB-lite"/>
    </source>
</evidence>
<evidence type="ECO:0000313" key="3">
    <source>
        <dbReference type="EMBL" id="AHH98671.1"/>
    </source>
</evidence>
<name>W5WDP9_9PSEU</name>
<dbReference type="STRING" id="1449976.KALB_5309"/>
<reference evidence="3 4" key="1">
    <citation type="journal article" date="2014" name="BMC Genomics">
        <title>Complete genome sequence of producer of the glycopeptide antibiotic Aculeximycin Kutzneria albida DSM 43870T, a representative of minor genus of Pseudonocardiaceae.</title>
        <authorList>
            <person name="Rebets Y."/>
            <person name="Tokovenko B."/>
            <person name="Lushchyk I."/>
            <person name="Ruckert C."/>
            <person name="Zaburannyi N."/>
            <person name="Bechthold A."/>
            <person name="Kalinowski J."/>
            <person name="Luzhetskyy A."/>
        </authorList>
    </citation>
    <scope>NUCLEOTIDE SEQUENCE [LARGE SCALE GENOMIC DNA]</scope>
    <source>
        <strain evidence="3">DSM 43870</strain>
    </source>
</reference>
<dbReference type="eggNOG" id="COG1196">
    <property type="taxonomic scope" value="Bacteria"/>
</dbReference>
<proteinExistence type="predicted"/>
<gene>
    <name evidence="3" type="ORF">KALB_5309</name>
</gene>
<feature type="domain" description="PIN like" evidence="2">
    <location>
        <begin position="37"/>
        <end position="277"/>
    </location>
</feature>
<dbReference type="Pfam" id="PF18476">
    <property type="entry name" value="PIN_8"/>
    <property type="match status" value="1"/>
</dbReference>
<dbReference type="AlphaFoldDB" id="W5WDP9"/>
<keyword evidence="4" id="KW-1185">Reference proteome</keyword>
<protein>
    <recommendedName>
        <fullName evidence="2">PIN like domain-containing protein</fullName>
    </recommendedName>
</protein>
<dbReference type="RefSeq" id="WP_148309651.1">
    <property type="nucleotide sequence ID" value="NZ_CP007155.1"/>
</dbReference>
<evidence type="ECO:0000259" key="2">
    <source>
        <dbReference type="Pfam" id="PF18476"/>
    </source>
</evidence>
<dbReference type="HOGENOM" id="CLU_587645_0_0_11"/>
<accession>W5WDP9</accession>
<dbReference type="Proteomes" id="UP000019225">
    <property type="component" value="Chromosome"/>
</dbReference>
<feature type="region of interest" description="Disordered" evidence="1">
    <location>
        <begin position="392"/>
        <end position="416"/>
    </location>
</feature>
<organism evidence="3 4">
    <name type="scientific">Kutzneria albida DSM 43870</name>
    <dbReference type="NCBI Taxonomy" id="1449976"/>
    <lineage>
        <taxon>Bacteria</taxon>
        <taxon>Bacillati</taxon>
        <taxon>Actinomycetota</taxon>
        <taxon>Actinomycetes</taxon>
        <taxon>Pseudonocardiales</taxon>
        <taxon>Pseudonocardiaceae</taxon>
        <taxon>Kutzneria</taxon>
    </lineage>
</organism>
<feature type="compositionally biased region" description="Polar residues" evidence="1">
    <location>
        <begin position="402"/>
        <end position="416"/>
    </location>
</feature>
<dbReference type="OrthoDB" id="9182727at2"/>
<dbReference type="KEGG" id="kal:KALB_5309"/>
<evidence type="ECO:0000313" key="4">
    <source>
        <dbReference type="Proteomes" id="UP000019225"/>
    </source>
</evidence>